<evidence type="ECO:0000256" key="5">
    <source>
        <dbReference type="ARBA" id="ARBA00023157"/>
    </source>
</evidence>
<evidence type="ECO:0000313" key="9">
    <source>
        <dbReference type="Proteomes" id="UP001057375"/>
    </source>
</evidence>
<dbReference type="PANTHER" id="PTHR11247:SF8">
    <property type="entry name" value="PALMITOYL-PROTEIN THIOESTERASE 1"/>
    <property type="match status" value="1"/>
</dbReference>
<dbReference type="SUPFAM" id="SSF53474">
    <property type="entry name" value="alpha/beta-Hydrolases"/>
    <property type="match status" value="1"/>
</dbReference>
<evidence type="ECO:0000256" key="3">
    <source>
        <dbReference type="ARBA" id="ARBA00022729"/>
    </source>
</evidence>
<organism evidence="8 9">
    <name type="scientific">Aduncisulcus paluster</name>
    <dbReference type="NCBI Taxonomy" id="2918883"/>
    <lineage>
        <taxon>Eukaryota</taxon>
        <taxon>Metamonada</taxon>
        <taxon>Carpediemonas-like organisms</taxon>
        <taxon>Aduncisulcus</taxon>
    </lineage>
</organism>
<dbReference type="Pfam" id="PF02089">
    <property type="entry name" value="Palm_thioest"/>
    <property type="match status" value="1"/>
</dbReference>
<evidence type="ECO:0000256" key="6">
    <source>
        <dbReference type="ARBA" id="ARBA00023180"/>
    </source>
</evidence>
<dbReference type="EMBL" id="BQXS01010099">
    <property type="protein sequence ID" value="GKT32964.1"/>
    <property type="molecule type" value="Genomic_DNA"/>
</dbReference>
<evidence type="ECO:0000256" key="1">
    <source>
        <dbReference type="ARBA" id="ARBA00012423"/>
    </source>
</evidence>
<evidence type="ECO:0000313" key="8">
    <source>
        <dbReference type="EMBL" id="GKT32964.1"/>
    </source>
</evidence>
<evidence type="ECO:0000256" key="7">
    <source>
        <dbReference type="ARBA" id="ARBA00031934"/>
    </source>
</evidence>
<dbReference type="InterPro" id="IPR029058">
    <property type="entry name" value="AB_hydrolase_fold"/>
</dbReference>
<keyword evidence="6" id="KW-0325">Glycoprotein</keyword>
<keyword evidence="4" id="KW-0378">Hydrolase</keyword>
<dbReference type="Gene3D" id="3.40.50.1820">
    <property type="entry name" value="alpha/beta hydrolase"/>
    <property type="match status" value="1"/>
</dbReference>
<reference evidence="8" key="1">
    <citation type="submission" date="2022-03" db="EMBL/GenBank/DDBJ databases">
        <title>Draft genome sequence of Aduncisulcus paluster, a free-living microaerophilic Fornicata.</title>
        <authorList>
            <person name="Yuyama I."/>
            <person name="Kume K."/>
            <person name="Tamura T."/>
            <person name="Inagaki Y."/>
            <person name="Hashimoto T."/>
        </authorList>
    </citation>
    <scope>NUCLEOTIDE SEQUENCE</scope>
    <source>
        <strain evidence="8">NY0171</strain>
    </source>
</reference>
<sequence>MMHGINCDHHWWDTPLSWMEERYPDTYFLNVEVGDGYINSIFSNPVEYIDEFAQTLKNDPNLSDGIVLMGHSQGTFVTRAYIEMYNDPPVIAYISLAGVHGGFFGDDLDDVPLFGIEDNDLAKLVGTFLYELSFQDFFMPAGYWRDPMHLDVYREYSSVLAYINNEVSHPNRNIYKERLSSLDLFVLVGAPNDGVINPYISSWFGFYSDGSTVEFTYLEDNEDLWTNDVLGLKSLFDDGKLLFLDSGLYHNDYKREVGYDFFVNTLLPLVDPYEL</sequence>
<comment type="caution">
    <text evidence="8">The sequence shown here is derived from an EMBL/GenBank/DDBJ whole genome shotgun (WGS) entry which is preliminary data.</text>
</comment>
<keyword evidence="5" id="KW-1015">Disulfide bond</keyword>
<name>A0ABQ5KNA2_9EUKA</name>
<proteinExistence type="predicted"/>
<gene>
    <name evidence="8" type="ORF">ADUPG1_007001</name>
</gene>
<evidence type="ECO:0000256" key="4">
    <source>
        <dbReference type="ARBA" id="ARBA00022801"/>
    </source>
</evidence>
<keyword evidence="3" id="KW-0732">Signal</keyword>
<dbReference type="EC" id="3.1.2.22" evidence="1"/>
<dbReference type="Proteomes" id="UP001057375">
    <property type="component" value="Unassembled WGS sequence"/>
</dbReference>
<dbReference type="PRINTS" id="PR00414">
    <property type="entry name" value="PPTHIESTRASE"/>
</dbReference>
<accession>A0ABQ5KNA2</accession>
<dbReference type="PANTHER" id="PTHR11247">
    <property type="entry name" value="PALMITOYL-PROTEIN THIOESTERASE/DOLICHYLDIPHOSPHATASE 1"/>
    <property type="match status" value="1"/>
</dbReference>
<evidence type="ECO:0000256" key="2">
    <source>
        <dbReference type="ARBA" id="ARBA00014212"/>
    </source>
</evidence>
<dbReference type="InterPro" id="IPR002472">
    <property type="entry name" value="Palm_thioest"/>
</dbReference>
<protein>
    <recommendedName>
        <fullName evidence="2">Palmitoyl-protein thioesterase 1</fullName>
        <ecNumber evidence="1">3.1.2.22</ecNumber>
    </recommendedName>
    <alternativeName>
        <fullName evidence="7">Palmitoyl-protein hydrolase 1</fullName>
    </alternativeName>
</protein>
<keyword evidence="9" id="KW-1185">Reference proteome</keyword>